<dbReference type="PANTHER" id="PTHR33476">
    <property type="entry name" value="EMB|CAB62613.1"/>
    <property type="match status" value="1"/>
</dbReference>
<feature type="chain" id="PRO_5044757711" evidence="3">
    <location>
        <begin position="16"/>
        <end position="407"/>
    </location>
</feature>
<feature type="region of interest" description="Disordered" evidence="2">
    <location>
        <begin position="360"/>
        <end position="383"/>
    </location>
</feature>
<name>A0ABD1LIC3_9FABA</name>
<evidence type="ECO:0000313" key="4">
    <source>
        <dbReference type="EMBL" id="KAL2323279.1"/>
    </source>
</evidence>
<dbReference type="Proteomes" id="UP001603857">
    <property type="component" value="Unassembled WGS sequence"/>
</dbReference>
<keyword evidence="3" id="KW-0732">Signal</keyword>
<dbReference type="EMBL" id="JBGMDY010000009">
    <property type="protein sequence ID" value="KAL2323279.1"/>
    <property type="molecule type" value="Genomic_DNA"/>
</dbReference>
<organism evidence="4 5">
    <name type="scientific">Flemingia macrophylla</name>
    <dbReference type="NCBI Taxonomy" id="520843"/>
    <lineage>
        <taxon>Eukaryota</taxon>
        <taxon>Viridiplantae</taxon>
        <taxon>Streptophyta</taxon>
        <taxon>Embryophyta</taxon>
        <taxon>Tracheophyta</taxon>
        <taxon>Spermatophyta</taxon>
        <taxon>Magnoliopsida</taxon>
        <taxon>eudicotyledons</taxon>
        <taxon>Gunneridae</taxon>
        <taxon>Pentapetalae</taxon>
        <taxon>rosids</taxon>
        <taxon>fabids</taxon>
        <taxon>Fabales</taxon>
        <taxon>Fabaceae</taxon>
        <taxon>Papilionoideae</taxon>
        <taxon>50 kb inversion clade</taxon>
        <taxon>NPAAA clade</taxon>
        <taxon>indigoferoid/millettioid clade</taxon>
        <taxon>Phaseoleae</taxon>
        <taxon>Flemingia</taxon>
    </lineage>
</organism>
<gene>
    <name evidence="4" type="ORF">Fmac_027658</name>
</gene>
<dbReference type="InterPro" id="IPR040348">
    <property type="entry name" value="POLAR-like"/>
</dbReference>
<keyword evidence="1" id="KW-0175">Coiled coil</keyword>
<protein>
    <submittedName>
        <fullName evidence="4">Uncharacterized protein</fullName>
    </submittedName>
</protein>
<feature type="signal peptide" evidence="3">
    <location>
        <begin position="1"/>
        <end position="15"/>
    </location>
</feature>
<keyword evidence="5" id="KW-1185">Reference proteome</keyword>
<evidence type="ECO:0000256" key="3">
    <source>
        <dbReference type="SAM" id="SignalP"/>
    </source>
</evidence>
<accession>A0ABD1LIC3</accession>
<feature type="coiled-coil region" evidence="1">
    <location>
        <begin position="315"/>
        <end position="356"/>
    </location>
</feature>
<evidence type="ECO:0000313" key="5">
    <source>
        <dbReference type="Proteomes" id="UP001603857"/>
    </source>
</evidence>
<evidence type="ECO:0000256" key="2">
    <source>
        <dbReference type="SAM" id="MobiDB-lite"/>
    </source>
</evidence>
<reference evidence="4 5" key="1">
    <citation type="submission" date="2024-08" db="EMBL/GenBank/DDBJ databases">
        <title>Insights into the chromosomal genome structure of Flemingia macrophylla.</title>
        <authorList>
            <person name="Ding Y."/>
            <person name="Zhao Y."/>
            <person name="Bi W."/>
            <person name="Wu M."/>
            <person name="Zhao G."/>
            <person name="Gong Y."/>
            <person name="Li W."/>
            <person name="Zhang P."/>
        </authorList>
    </citation>
    <scope>NUCLEOTIDE SEQUENCE [LARGE SCALE GENOMIC DNA]</scope>
    <source>
        <strain evidence="4">DYQJB</strain>
        <tissue evidence="4">Leaf</tissue>
    </source>
</reference>
<comment type="caution">
    <text evidence="4">The sequence shown here is derived from an EMBL/GenBank/DDBJ whole genome shotgun (WGS) entry which is preliminary data.</text>
</comment>
<dbReference type="AlphaFoldDB" id="A0ABD1LIC3"/>
<sequence length="407" mass="45238">MWHFLWAAVVAGSTAFVAKHVLTRRNDVVEAQNADLRDSSDFAFSVSEGTSQSHRDGVFTFCSFRPPTQQDGPKNRIFRASGNGVRVGVRSEQRHGGRRLHFCFKKKKTTKNDAASAKAPFGCFRDNSVFGWGLCIGIMFMMSAGKAEINKLHQTIDETVKIVQELKFEHGRRKSLRALQNLDSVGNGVTNSCKISGKNEVTLKNTDSGIRDTNVGIWYPGVNDCGDCGSSALTEEPEPQVLEIDQLEAELEFELQKLSESTTDGPCHEKIKPNLDELEAPDESYDGTGDWNLSCSNSHGVSASELHKKLSHLLIKQQENQILEIESELQLAQSNLHGKELELQELKNCLKRLTELSPSTVSDDETQVLTDPKGTSDYGNNNIDSELKHSVAGRKRPIDFESWSCYM</sequence>
<dbReference type="PANTHER" id="PTHR33476:SF4">
    <property type="entry name" value="POLAR LOCALIZATION DURING ASYMMETRIC DIVISION AND PROTEIN"/>
    <property type="match status" value="1"/>
</dbReference>
<evidence type="ECO:0000256" key="1">
    <source>
        <dbReference type="SAM" id="Coils"/>
    </source>
</evidence>
<proteinExistence type="predicted"/>